<protein>
    <submittedName>
        <fullName evidence="1">Uncharacterized protein</fullName>
    </submittedName>
</protein>
<reference evidence="1" key="1">
    <citation type="journal article" date="2021" name="Proc. Natl. Acad. Sci. U.S.A.">
        <title>A Catalog of Tens of Thousands of Viruses from Human Metagenomes Reveals Hidden Associations with Chronic Diseases.</title>
        <authorList>
            <person name="Tisza M.J."/>
            <person name="Buck C.B."/>
        </authorList>
    </citation>
    <scope>NUCLEOTIDE SEQUENCE</scope>
    <source>
        <strain evidence="1">CtwuP1</strain>
    </source>
</reference>
<accession>A0A8S5TAW2</accession>
<dbReference type="EMBL" id="BK032787">
    <property type="protein sequence ID" value="DAF60382.1"/>
    <property type="molecule type" value="Genomic_DNA"/>
</dbReference>
<sequence length="40" mass="4743">MTIEEIKHEIVRMLGFIHSAEQLKWIYSVVCASYEKMLSK</sequence>
<organism evidence="1">
    <name type="scientific">Siphoviridae sp. ctwuP1</name>
    <dbReference type="NCBI Taxonomy" id="2827972"/>
    <lineage>
        <taxon>Viruses</taxon>
        <taxon>Duplodnaviria</taxon>
        <taxon>Heunggongvirae</taxon>
        <taxon>Uroviricota</taxon>
        <taxon>Caudoviricetes</taxon>
    </lineage>
</organism>
<name>A0A8S5TAW2_9CAUD</name>
<proteinExistence type="predicted"/>
<evidence type="ECO:0000313" key="1">
    <source>
        <dbReference type="EMBL" id="DAF60382.1"/>
    </source>
</evidence>